<sequence length="163" mass="17875">MNVNLNIQNPTAAPALNAGLSVVEFARLKAADNRATAHLHPKHAAKLKAKRKARWPRPCVDEDGTACYLVPLSDTRPAFAIVEVADYWKARDGGADGLWSAMGTSRHYSYVTSNARMRSKVPGTTLYPARLILDAAAGERVGFVNGDTYDLRRKNLEIIKART</sequence>
<comment type="caution">
    <text evidence="1">The sequence shown here is derived from an EMBL/GenBank/DDBJ whole genome shotgun (WGS) entry which is preliminary data.</text>
</comment>
<evidence type="ECO:0000313" key="2">
    <source>
        <dbReference type="Proteomes" id="UP000244446"/>
    </source>
</evidence>
<proteinExistence type="predicted"/>
<reference evidence="1 2" key="1">
    <citation type="submission" date="2018-04" db="EMBL/GenBank/DDBJ databases">
        <title>Pelagivirga bohaiensis gen. nov., sp. nov., a bacterium isolated from the Bohai Sea.</title>
        <authorList>
            <person name="Ji X."/>
        </authorList>
    </citation>
    <scope>NUCLEOTIDE SEQUENCE [LARGE SCALE GENOMIC DNA]</scope>
    <source>
        <strain evidence="1 2">BH-SD19</strain>
    </source>
</reference>
<keyword evidence="2" id="KW-1185">Reference proteome</keyword>
<accession>A0A2T7GAW8</accession>
<evidence type="ECO:0000313" key="1">
    <source>
        <dbReference type="EMBL" id="PVA11553.1"/>
    </source>
</evidence>
<dbReference type="Proteomes" id="UP000244446">
    <property type="component" value="Unassembled WGS sequence"/>
</dbReference>
<dbReference type="AlphaFoldDB" id="A0A2T7GAW8"/>
<protein>
    <submittedName>
        <fullName evidence="1">Uncharacterized protein</fullName>
    </submittedName>
</protein>
<organism evidence="1 2">
    <name type="scientific">Pelagivirga sediminicola</name>
    <dbReference type="NCBI Taxonomy" id="2170575"/>
    <lineage>
        <taxon>Bacteria</taxon>
        <taxon>Pseudomonadati</taxon>
        <taxon>Pseudomonadota</taxon>
        <taxon>Alphaproteobacteria</taxon>
        <taxon>Rhodobacterales</taxon>
        <taxon>Paracoccaceae</taxon>
        <taxon>Pelagivirga</taxon>
    </lineage>
</organism>
<dbReference type="EMBL" id="QCYH01000001">
    <property type="protein sequence ID" value="PVA11553.1"/>
    <property type="molecule type" value="Genomic_DNA"/>
</dbReference>
<gene>
    <name evidence="1" type="ORF">DC366_00855</name>
</gene>
<name>A0A2T7GAW8_9RHOB</name>